<dbReference type="GO" id="GO:1990904">
    <property type="term" value="C:ribonucleoprotein complex"/>
    <property type="evidence" value="ECO:0007669"/>
    <property type="project" value="UniProtKB-KW"/>
</dbReference>
<evidence type="ECO:0000256" key="3">
    <source>
        <dbReference type="ARBA" id="ARBA00023274"/>
    </source>
</evidence>
<dbReference type="EMBL" id="HBFE01001465">
    <property type="protein sequence ID" value="CAD8724932.1"/>
    <property type="molecule type" value="Transcribed_RNA"/>
</dbReference>
<dbReference type="InterPro" id="IPR021138">
    <property type="entry name" value="Ribosomal_eL20_eukaryotes"/>
</dbReference>
<reference evidence="6" key="1">
    <citation type="submission" date="2021-01" db="EMBL/GenBank/DDBJ databases">
        <authorList>
            <person name="Corre E."/>
            <person name="Pelletier E."/>
            <person name="Niang G."/>
            <person name="Scheremetjew M."/>
            <person name="Finn R."/>
            <person name="Kale V."/>
            <person name="Holt S."/>
            <person name="Cochrane G."/>
            <person name="Meng A."/>
            <person name="Brown T."/>
            <person name="Cohen L."/>
        </authorList>
    </citation>
    <scope>NUCLEOTIDE SEQUENCE</scope>
    <source>
        <strain evidence="6">CCMP3276</strain>
    </source>
</reference>
<evidence type="ECO:0000259" key="5">
    <source>
        <dbReference type="Pfam" id="PF01775"/>
    </source>
</evidence>
<sequence>MAEEGMSKQWLHQYVVVGRKQPSEAEPEPQVFRMKIFAQNTVVAKSRFWFYLRQLRKVKKANGEILAVEEVFEKDPGTIKNFGVWLRYKSRSDTVNMYKEFRDTHMTRAVEQMYLEMSGNHRARWSSIQVLKVQEVANEDCRRNRTLQMLDESNIKFPLPHRVQRSYFKKHRSTFKSRRPVTVISN</sequence>
<evidence type="ECO:0000256" key="1">
    <source>
        <dbReference type="ARBA" id="ARBA00009362"/>
    </source>
</evidence>
<evidence type="ECO:0000313" key="6">
    <source>
        <dbReference type="EMBL" id="CAD8724932.1"/>
    </source>
</evidence>
<dbReference type="PANTHER" id="PTHR10052">
    <property type="entry name" value="60S RIBOSOMAL PROTEIN L18A"/>
    <property type="match status" value="1"/>
</dbReference>
<dbReference type="FunFam" id="3.10.20.10:FF:000002">
    <property type="entry name" value="60S ribosomal protein L18a"/>
    <property type="match status" value="1"/>
</dbReference>
<accession>A0A7S0T6P3</accession>
<dbReference type="InterPro" id="IPR028877">
    <property type="entry name" value="Ribosomal_eL20"/>
</dbReference>
<dbReference type="AlphaFoldDB" id="A0A7S0T6P3"/>
<dbReference type="PIRSF" id="PIRSF002190">
    <property type="entry name" value="Ribosomal_L18a"/>
    <property type="match status" value="1"/>
</dbReference>
<protein>
    <recommendedName>
        <fullName evidence="4">60S ribosomal protein L18a</fullName>
    </recommendedName>
</protein>
<comment type="similarity">
    <text evidence="1 4">Belongs to the eukaryotic ribosomal protein eL20 family.</text>
</comment>
<evidence type="ECO:0000256" key="2">
    <source>
        <dbReference type="ARBA" id="ARBA00022980"/>
    </source>
</evidence>
<gene>
    <name evidence="6" type="ORF">EMAD1354_LOCUS1009</name>
</gene>
<dbReference type="FunFam" id="3.10.20.10:FF:000001">
    <property type="entry name" value="60S ribosomal protein L18a"/>
    <property type="match status" value="1"/>
</dbReference>
<dbReference type="GO" id="GO:0006412">
    <property type="term" value="P:translation"/>
    <property type="evidence" value="ECO:0007669"/>
    <property type="project" value="InterPro"/>
</dbReference>
<feature type="domain" description="Large ribosomal subunit protein eL20" evidence="5">
    <location>
        <begin position="11"/>
        <end position="134"/>
    </location>
</feature>
<dbReference type="HAMAP" id="MF_00273">
    <property type="entry name" value="Ribosomal_eL20"/>
    <property type="match status" value="1"/>
</dbReference>
<dbReference type="GO" id="GO:0003735">
    <property type="term" value="F:structural constituent of ribosome"/>
    <property type="evidence" value="ECO:0007669"/>
    <property type="project" value="InterPro"/>
</dbReference>
<proteinExistence type="inferred from homology"/>
<dbReference type="Pfam" id="PF01775">
    <property type="entry name" value="Ribosomal_L18A"/>
    <property type="match status" value="1"/>
</dbReference>
<dbReference type="Gene3D" id="3.10.20.10">
    <property type="match status" value="2"/>
</dbReference>
<evidence type="ECO:0000256" key="4">
    <source>
        <dbReference type="PIRNR" id="PIRNR002190"/>
    </source>
</evidence>
<keyword evidence="3 4" id="KW-0687">Ribonucleoprotein</keyword>
<keyword evidence="2 4" id="KW-0689">Ribosomal protein</keyword>
<dbReference type="InterPro" id="IPR023573">
    <property type="entry name" value="Ribosomal_eL20_dom"/>
</dbReference>
<name>A0A7S0T6P3_9RHOD</name>
<dbReference type="GO" id="GO:0005840">
    <property type="term" value="C:ribosome"/>
    <property type="evidence" value="ECO:0007669"/>
    <property type="project" value="UniProtKB-KW"/>
</dbReference>
<organism evidence="6">
    <name type="scientific">Erythrolobus madagascarensis</name>
    <dbReference type="NCBI Taxonomy" id="708628"/>
    <lineage>
        <taxon>Eukaryota</taxon>
        <taxon>Rhodophyta</taxon>
        <taxon>Bangiophyceae</taxon>
        <taxon>Porphyridiales</taxon>
        <taxon>Porphyridiaceae</taxon>
        <taxon>Erythrolobus</taxon>
    </lineage>
</organism>
<dbReference type="SUPFAM" id="SSF160374">
    <property type="entry name" value="RplX-like"/>
    <property type="match status" value="1"/>
</dbReference>